<dbReference type="GO" id="GO:0005829">
    <property type="term" value="C:cytosol"/>
    <property type="evidence" value="ECO:0007669"/>
    <property type="project" value="TreeGrafter"/>
</dbReference>
<dbReference type="Gene3D" id="3.90.470.20">
    <property type="entry name" value="4'-phosphopantetheinyl transferase domain"/>
    <property type="match status" value="1"/>
</dbReference>
<evidence type="ECO:0000256" key="2">
    <source>
        <dbReference type="ARBA" id="ARBA00022679"/>
    </source>
</evidence>
<dbReference type="GO" id="GO:0019878">
    <property type="term" value="P:lysine biosynthetic process via aminoadipic acid"/>
    <property type="evidence" value="ECO:0007669"/>
    <property type="project" value="TreeGrafter"/>
</dbReference>
<gene>
    <name evidence="6" type="ORF">NCTC13159_04494</name>
</gene>
<keyword evidence="2" id="KW-0808">Transferase</keyword>
<evidence type="ECO:0000313" key="6">
    <source>
        <dbReference type="EMBL" id="SUA92949.1"/>
    </source>
</evidence>
<dbReference type="PANTHER" id="PTHR12215">
    <property type="entry name" value="PHOSPHOPANTETHEINE TRANSFERASE"/>
    <property type="match status" value="1"/>
</dbReference>
<dbReference type="EMBL" id="UGSJ01000001">
    <property type="protein sequence ID" value="SUA92949.1"/>
    <property type="molecule type" value="Genomic_DNA"/>
</dbReference>
<comment type="similarity">
    <text evidence="1">Belongs to the P-Pant transferase superfamily. Gsp/Sfp/HetI/AcpT family.</text>
</comment>
<dbReference type="Pfam" id="PF01648">
    <property type="entry name" value="ACPS"/>
    <property type="match status" value="1"/>
</dbReference>
<dbReference type="Pfam" id="PF22624">
    <property type="entry name" value="AASDHPPT_N"/>
    <property type="match status" value="1"/>
</dbReference>
<evidence type="ECO:0000259" key="5">
    <source>
        <dbReference type="Pfam" id="PF22624"/>
    </source>
</evidence>
<dbReference type="InterPro" id="IPR050559">
    <property type="entry name" value="P-Pant_transferase_sf"/>
</dbReference>
<dbReference type="InterPro" id="IPR037143">
    <property type="entry name" value="4-PPantetheinyl_Trfase_dom_sf"/>
</dbReference>
<evidence type="ECO:0000256" key="1">
    <source>
        <dbReference type="ARBA" id="ARBA00010990"/>
    </source>
</evidence>
<evidence type="ECO:0000256" key="3">
    <source>
        <dbReference type="SAM" id="Phobius"/>
    </source>
</evidence>
<keyword evidence="3" id="KW-0472">Membrane</keyword>
<feature type="transmembrane region" description="Helical" evidence="3">
    <location>
        <begin position="248"/>
        <end position="268"/>
    </location>
</feature>
<name>A0AAJ4ZGM1_PANPU</name>
<protein>
    <submittedName>
        <fullName evidence="6">Holo-(Acyl carrier protein) synthase 2</fullName>
    </submittedName>
</protein>
<dbReference type="SUPFAM" id="SSF56214">
    <property type="entry name" value="4'-phosphopantetheinyl transferase"/>
    <property type="match status" value="2"/>
</dbReference>
<dbReference type="Proteomes" id="UP000254589">
    <property type="component" value="Unassembled WGS sequence"/>
</dbReference>
<accession>A0AAJ4ZGM1</accession>
<evidence type="ECO:0000313" key="7">
    <source>
        <dbReference type="Proteomes" id="UP000254589"/>
    </source>
</evidence>
<dbReference type="InterPro" id="IPR008278">
    <property type="entry name" value="4-PPantetheinyl_Trfase_dom"/>
</dbReference>
<comment type="caution">
    <text evidence="6">The sequence shown here is derived from an EMBL/GenBank/DDBJ whole genome shotgun (WGS) entry which is preliminary data.</text>
</comment>
<proteinExistence type="inferred from homology"/>
<keyword evidence="3" id="KW-0812">Transmembrane</keyword>
<feature type="domain" description="4'-phosphopantetheinyl transferase" evidence="4">
    <location>
        <begin position="121"/>
        <end position="201"/>
    </location>
</feature>
<dbReference type="GO" id="GO:0008897">
    <property type="term" value="F:holo-[acyl-carrier-protein] synthase activity"/>
    <property type="evidence" value="ECO:0007669"/>
    <property type="project" value="InterPro"/>
</dbReference>
<dbReference type="RefSeq" id="WP_160118112.1">
    <property type="nucleotide sequence ID" value="NZ_CP010310.2"/>
</dbReference>
<dbReference type="PANTHER" id="PTHR12215:SF10">
    <property type="entry name" value="L-AMINOADIPATE-SEMIALDEHYDE DEHYDROGENASE-PHOSPHOPANTETHEINYL TRANSFERASE"/>
    <property type="match status" value="1"/>
</dbReference>
<organism evidence="6 7">
    <name type="scientific">Pandoraea pulmonicola</name>
    <dbReference type="NCBI Taxonomy" id="93221"/>
    <lineage>
        <taxon>Bacteria</taxon>
        <taxon>Pseudomonadati</taxon>
        <taxon>Pseudomonadota</taxon>
        <taxon>Betaproteobacteria</taxon>
        <taxon>Burkholderiales</taxon>
        <taxon>Burkholderiaceae</taxon>
        <taxon>Pandoraea</taxon>
    </lineage>
</organism>
<keyword evidence="3" id="KW-1133">Transmembrane helix</keyword>
<evidence type="ECO:0000259" key="4">
    <source>
        <dbReference type="Pfam" id="PF01648"/>
    </source>
</evidence>
<sequence length="276" mass="29820">MSATLRFIRIPESGGSDGSDDSGQAAAVFAPTDLRAPFTLSGEELARMARWRREADRLRFAATRVALREMLGQELSIAPAEVALETGEHGRPKLAGGEGRLDFNESHAGQWGLIACVRGARIGVDVERVDAVTDPRELWQACLHPCEQQMLTRLGGWSGAHAREAFHWLWCAKEAAFKALGTGLQEGLPMLSLDVARLWRQVEAMGGMFDAGRPPVLPDVPLAWRVHDEALIRALAGMTLHLLPAPPGYGAAVALLPVASMAPTALVVRAEARRRG</sequence>
<reference evidence="6 7" key="1">
    <citation type="submission" date="2018-06" db="EMBL/GenBank/DDBJ databases">
        <authorList>
            <consortium name="Pathogen Informatics"/>
            <person name="Doyle S."/>
        </authorList>
    </citation>
    <scope>NUCLEOTIDE SEQUENCE [LARGE SCALE GENOMIC DNA]</scope>
    <source>
        <strain evidence="6 7">NCTC13159</strain>
    </source>
</reference>
<dbReference type="GO" id="GO:0000287">
    <property type="term" value="F:magnesium ion binding"/>
    <property type="evidence" value="ECO:0007669"/>
    <property type="project" value="InterPro"/>
</dbReference>
<dbReference type="InterPro" id="IPR055066">
    <property type="entry name" value="AASDHPPT_N"/>
</dbReference>
<dbReference type="AlphaFoldDB" id="A0AAJ4ZGM1"/>
<feature type="domain" description="4'-phosphopantetheinyl transferase N-terminal" evidence="5">
    <location>
        <begin position="39"/>
        <end position="116"/>
    </location>
</feature>